<dbReference type="InterPro" id="IPR042066">
    <property type="entry name" value="Spt6_death-like"/>
</dbReference>
<feature type="region of interest" description="Disordered" evidence="7">
    <location>
        <begin position="1676"/>
        <end position="1730"/>
    </location>
</feature>
<dbReference type="InterPro" id="IPR006641">
    <property type="entry name" value="YqgF/RNaseH-like_dom"/>
</dbReference>
<dbReference type="Pfam" id="PF00575">
    <property type="entry name" value="S1"/>
    <property type="match status" value="1"/>
</dbReference>
<feature type="compositionally biased region" description="Basic and acidic residues" evidence="7">
    <location>
        <begin position="1"/>
        <end position="10"/>
    </location>
</feature>
<dbReference type="SMART" id="SM00252">
    <property type="entry name" value="SH2"/>
    <property type="match status" value="1"/>
</dbReference>
<feature type="compositionally biased region" description="Acidic residues" evidence="7">
    <location>
        <begin position="59"/>
        <end position="71"/>
    </location>
</feature>
<dbReference type="Gene3D" id="2.40.50.140">
    <property type="entry name" value="Nucleic acid-binding proteins"/>
    <property type="match status" value="1"/>
</dbReference>
<feature type="compositionally biased region" description="Basic and acidic residues" evidence="7">
    <location>
        <begin position="151"/>
        <end position="177"/>
    </location>
</feature>
<dbReference type="InterPro" id="IPR032706">
    <property type="entry name" value="Spt6_HHH"/>
</dbReference>
<dbReference type="SMART" id="SM00732">
    <property type="entry name" value="YqgFc"/>
    <property type="match status" value="1"/>
</dbReference>
<gene>
    <name evidence="10" type="ORF">RDWZM_007562</name>
</gene>
<keyword evidence="4 5" id="KW-0539">Nucleus</keyword>
<comment type="subcellular location">
    <subcellularLocation>
        <location evidence="1 5">Nucleus</location>
    </subcellularLocation>
</comment>
<dbReference type="Pfam" id="PF14635">
    <property type="entry name" value="HHH_7"/>
    <property type="match status" value="1"/>
</dbReference>
<dbReference type="InterPro" id="IPR036860">
    <property type="entry name" value="SH2_dom_sf"/>
</dbReference>
<dbReference type="InterPro" id="IPR012337">
    <property type="entry name" value="RNaseH-like_sf"/>
</dbReference>
<proteinExistence type="inferred from homology"/>
<dbReference type="Gene3D" id="1.10.10.2740">
    <property type="entry name" value="Spt6, Death-like domain"/>
    <property type="match status" value="1"/>
</dbReference>
<evidence type="ECO:0000259" key="9">
    <source>
        <dbReference type="PROSITE" id="PS50126"/>
    </source>
</evidence>
<feature type="region of interest" description="Disordered" evidence="7">
    <location>
        <begin position="230"/>
        <end position="262"/>
    </location>
</feature>
<evidence type="ECO:0000256" key="4">
    <source>
        <dbReference type="ARBA" id="ARBA00023242"/>
    </source>
</evidence>
<keyword evidence="11" id="KW-1185">Reference proteome</keyword>
<dbReference type="CDD" id="cd09928">
    <property type="entry name" value="SH2_Cterm_SPT6_like"/>
    <property type="match status" value="1"/>
</dbReference>
<dbReference type="InterPro" id="IPR028231">
    <property type="entry name" value="Spt6_YqgF"/>
</dbReference>
<feature type="compositionally biased region" description="Acidic residues" evidence="7">
    <location>
        <begin position="38"/>
        <end position="51"/>
    </location>
</feature>
<dbReference type="InterPro" id="IPR028083">
    <property type="entry name" value="Spt6_acidic_N_dom"/>
</dbReference>
<dbReference type="GO" id="GO:0042393">
    <property type="term" value="F:histone binding"/>
    <property type="evidence" value="ECO:0007669"/>
    <property type="project" value="TreeGrafter"/>
</dbReference>
<feature type="region of interest" description="Disordered" evidence="7">
    <location>
        <begin position="1604"/>
        <end position="1663"/>
    </location>
</feature>
<dbReference type="InterPro" id="IPR010994">
    <property type="entry name" value="RuvA_2-like"/>
</dbReference>
<dbReference type="InterPro" id="IPR035018">
    <property type="entry name" value="Spt6_SH2_C"/>
</dbReference>
<dbReference type="Pfam" id="PF14632">
    <property type="entry name" value="SPT6_acidic"/>
    <property type="match status" value="1"/>
</dbReference>
<dbReference type="InterPro" id="IPR023323">
    <property type="entry name" value="Tex-like_dom_sf"/>
</dbReference>
<dbReference type="Pfam" id="PF14633">
    <property type="entry name" value="SH2_2"/>
    <property type="match status" value="1"/>
</dbReference>
<evidence type="ECO:0000256" key="2">
    <source>
        <dbReference type="ARBA" id="ARBA00009253"/>
    </source>
</evidence>
<dbReference type="Gene3D" id="3.30.505.10">
    <property type="entry name" value="SH2 domain"/>
    <property type="match status" value="2"/>
</dbReference>
<keyword evidence="6" id="KW-0727">SH2 domain</keyword>
<dbReference type="InterPro" id="IPR037027">
    <property type="entry name" value="YqgF/RNaseH-like_dom_sf"/>
</dbReference>
<feature type="region of interest" description="Disordered" evidence="7">
    <location>
        <begin position="1543"/>
        <end position="1566"/>
    </location>
</feature>
<dbReference type="InterPro" id="IPR035420">
    <property type="entry name" value="Spt6_SH2"/>
</dbReference>
<feature type="region of interest" description="Disordered" evidence="7">
    <location>
        <begin position="1"/>
        <end position="101"/>
    </location>
</feature>
<dbReference type="InterPro" id="IPR000980">
    <property type="entry name" value="SH2"/>
</dbReference>
<evidence type="ECO:0000313" key="11">
    <source>
        <dbReference type="Proteomes" id="UP001142055"/>
    </source>
</evidence>
<comment type="function">
    <text evidence="5">Histone H3-H4 chaperone that plays a role in maintenance of chromatin structure during RNA polymerase II transcription elongation.</text>
</comment>
<dbReference type="Proteomes" id="UP001142055">
    <property type="component" value="Chromosome 3"/>
</dbReference>
<evidence type="ECO:0000256" key="7">
    <source>
        <dbReference type="SAM" id="MobiDB-lite"/>
    </source>
</evidence>
<feature type="domain" description="S1 motif" evidence="9">
    <location>
        <begin position="1234"/>
        <end position="1291"/>
    </location>
</feature>
<feature type="compositionally biased region" description="Acidic residues" evidence="7">
    <location>
        <begin position="230"/>
        <end position="250"/>
    </location>
</feature>
<dbReference type="CDD" id="cd09918">
    <property type="entry name" value="SH2_Nterm_SPT6_like"/>
    <property type="match status" value="1"/>
</dbReference>
<dbReference type="SUPFAM" id="SSF53098">
    <property type="entry name" value="Ribonuclease H-like"/>
    <property type="match status" value="1"/>
</dbReference>
<dbReference type="Pfam" id="PF22706">
    <property type="entry name" value="Tex_central_region"/>
    <property type="match status" value="1"/>
</dbReference>
<keyword evidence="3 5" id="KW-0804">Transcription</keyword>
<dbReference type="InterPro" id="IPR035019">
    <property type="entry name" value="Spt6_SH2_N"/>
</dbReference>
<dbReference type="InterPro" id="IPR023319">
    <property type="entry name" value="Tex-like_HTH_dom_sf"/>
</dbReference>
<protein>
    <recommendedName>
        <fullName evidence="12">Transcription elongation factor spt6</fullName>
    </recommendedName>
</protein>
<feature type="compositionally biased region" description="Acidic residues" evidence="7">
    <location>
        <begin position="178"/>
        <end position="192"/>
    </location>
</feature>
<dbReference type="GO" id="GO:0003677">
    <property type="term" value="F:DNA binding"/>
    <property type="evidence" value="ECO:0007669"/>
    <property type="project" value="InterPro"/>
</dbReference>
<dbReference type="GO" id="GO:0031491">
    <property type="term" value="F:nucleosome binding"/>
    <property type="evidence" value="ECO:0007669"/>
    <property type="project" value="TreeGrafter"/>
</dbReference>
<feature type="compositionally biased region" description="Basic and acidic residues" evidence="7">
    <location>
        <begin position="129"/>
        <end position="139"/>
    </location>
</feature>
<feature type="region of interest" description="Disordered" evidence="7">
    <location>
        <begin position="117"/>
        <end position="211"/>
    </location>
</feature>
<evidence type="ECO:0000256" key="6">
    <source>
        <dbReference type="PROSITE-ProRule" id="PRU00191"/>
    </source>
</evidence>
<dbReference type="Pfam" id="PF14641">
    <property type="entry name" value="HTH_44"/>
    <property type="match status" value="1"/>
</dbReference>
<dbReference type="Gene3D" id="1.10.3500.10">
    <property type="entry name" value="Tex N-terminal region-like"/>
    <property type="match status" value="1"/>
</dbReference>
<dbReference type="Gene3D" id="3.30.420.140">
    <property type="entry name" value="YqgF/RNase H-like domain"/>
    <property type="match status" value="1"/>
</dbReference>
<dbReference type="SUPFAM" id="SSF47781">
    <property type="entry name" value="RuvA domain 2-like"/>
    <property type="match status" value="1"/>
</dbReference>
<feature type="compositionally biased region" description="Acidic residues" evidence="7">
    <location>
        <begin position="84"/>
        <end position="100"/>
    </location>
</feature>
<dbReference type="SUPFAM" id="SSF158832">
    <property type="entry name" value="Tex N-terminal region-like"/>
    <property type="match status" value="1"/>
</dbReference>
<dbReference type="InterPro" id="IPR012340">
    <property type="entry name" value="NA-bd_OB-fold"/>
</dbReference>
<dbReference type="PROSITE" id="PS50001">
    <property type="entry name" value="SH2"/>
    <property type="match status" value="1"/>
</dbReference>
<organism evidence="10 11">
    <name type="scientific">Blomia tropicalis</name>
    <name type="common">Mite</name>
    <dbReference type="NCBI Taxonomy" id="40697"/>
    <lineage>
        <taxon>Eukaryota</taxon>
        <taxon>Metazoa</taxon>
        <taxon>Ecdysozoa</taxon>
        <taxon>Arthropoda</taxon>
        <taxon>Chelicerata</taxon>
        <taxon>Arachnida</taxon>
        <taxon>Acari</taxon>
        <taxon>Acariformes</taxon>
        <taxon>Sarcoptiformes</taxon>
        <taxon>Astigmata</taxon>
        <taxon>Glycyphagoidea</taxon>
        <taxon>Echimyopodidae</taxon>
        <taxon>Blomia</taxon>
    </lineage>
</organism>
<evidence type="ECO:0000313" key="10">
    <source>
        <dbReference type="EMBL" id="KAJ6216405.1"/>
    </source>
</evidence>
<dbReference type="InterPro" id="IPR028088">
    <property type="entry name" value="Spt6_HTH_DNA-bd_dom"/>
</dbReference>
<dbReference type="SUPFAM" id="SSF50249">
    <property type="entry name" value="Nucleic acid-binding proteins"/>
    <property type="match status" value="1"/>
</dbReference>
<feature type="compositionally biased region" description="Polar residues" evidence="7">
    <location>
        <begin position="1687"/>
        <end position="1714"/>
    </location>
</feature>
<evidence type="ECO:0000256" key="1">
    <source>
        <dbReference type="ARBA" id="ARBA00004123"/>
    </source>
</evidence>
<dbReference type="Gene3D" id="1.10.10.650">
    <property type="entry name" value="RuvA domain 2-like"/>
    <property type="match status" value="1"/>
</dbReference>
<dbReference type="OMA" id="GYFYLCF"/>
<dbReference type="InterPro" id="IPR003029">
    <property type="entry name" value="S1_domain"/>
</dbReference>
<reference evidence="10" key="1">
    <citation type="submission" date="2022-12" db="EMBL/GenBank/DDBJ databases">
        <title>Genome assemblies of Blomia tropicalis.</title>
        <authorList>
            <person name="Cui Y."/>
        </authorList>
    </citation>
    <scope>NUCLEOTIDE SEQUENCE</scope>
    <source>
        <tissue evidence="10">Adult mites</tissue>
    </source>
</reference>
<dbReference type="GO" id="GO:0034728">
    <property type="term" value="P:nucleosome organization"/>
    <property type="evidence" value="ECO:0007669"/>
    <property type="project" value="TreeGrafter"/>
</dbReference>
<name>A0A9Q0LZC8_BLOTA</name>
<dbReference type="PANTHER" id="PTHR10145:SF6">
    <property type="entry name" value="TRANSCRIPTION ELONGATION FACTOR SPT6"/>
    <property type="match status" value="1"/>
</dbReference>
<dbReference type="Pfam" id="PF14639">
    <property type="entry name" value="YqgF"/>
    <property type="match status" value="1"/>
</dbReference>
<dbReference type="FunFam" id="1.10.10.650:FF:000002">
    <property type="entry name" value="Transcription elongation factor spt6"/>
    <property type="match status" value="1"/>
</dbReference>
<evidence type="ECO:0000259" key="8">
    <source>
        <dbReference type="PROSITE" id="PS50001"/>
    </source>
</evidence>
<feature type="domain" description="SH2" evidence="8">
    <location>
        <begin position="1334"/>
        <end position="1440"/>
    </location>
</feature>
<comment type="similarity">
    <text evidence="2 5">Belongs to the SPT6 family.</text>
</comment>
<dbReference type="PIRSF" id="PIRSF036947">
    <property type="entry name" value="Spt6"/>
    <property type="match status" value="1"/>
</dbReference>
<dbReference type="PROSITE" id="PS50126">
    <property type="entry name" value="S1"/>
    <property type="match status" value="1"/>
</dbReference>
<dbReference type="SUPFAM" id="SSF55550">
    <property type="entry name" value="SH2 domain"/>
    <property type="match status" value="2"/>
</dbReference>
<dbReference type="PANTHER" id="PTHR10145">
    <property type="entry name" value="TRANSCRIPTION ELONGATION FACTOR SPT6"/>
    <property type="match status" value="1"/>
</dbReference>
<evidence type="ECO:0008006" key="12">
    <source>
        <dbReference type="Google" id="ProtNLM"/>
    </source>
</evidence>
<dbReference type="InterPro" id="IPR055179">
    <property type="entry name" value="Tex-like_central_region"/>
</dbReference>
<evidence type="ECO:0000256" key="5">
    <source>
        <dbReference type="PIRNR" id="PIRNR036947"/>
    </source>
</evidence>
<dbReference type="GO" id="GO:0140673">
    <property type="term" value="P:transcription elongation-coupled chromatin remodeling"/>
    <property type="evidence" value="ECO:0007669"/>
    <property type="project" value="InterPro"/>
</dbReference>
<dbReference type="Gene3D" id="1.10.150.850">
    <property type="entry name" value="Spt6, helix-hairpin-helix domain"/>
    <property type="match status" value="1"/>
</dbReference>
<dbReference type="EMBL" id="JAPWDV010000003">
    <property type="protein sequence ID" value="KAJ6216405.1"/>
    <property type="molecule type" value="Genomic_DNA"/>
</dbReference>
<dbReference type="InterPro" id="IPR017072">
    <property type="entry name" value="TF_Spt6"/>
</dbReference>
<dbReference type="GO" id="GO:0008023">
    <property type="term" value="C:transcription elongation factor complex"/>
    <property type="evidence" value="ECO:0007669"/>
    <property type="project" value="TreeGrafter"/>
</dbReference>
<dbReference type="FunFam" id="1.10.10.2740:FF:000002">
    <property type="entry name" value="Transcription elongation factor Spt6"/>
    <property type="match status" value="1"/>
</dbReference>
<accession>A0A9Q0LZC8</accession>
<comment type="caution">
    <text evidence="10">The sequence shown here is derived from an EMBL/GenBank/DDBJ whole genome shotgun (WGS) entry which is preliminary data.</text>
</comment>
<sequence length="1730" mass="200782">MSDFFDHEAVVSEGSEDEEVREEVLKHKKTKIKRSLDSDDEEEDDDDEAIAEEMKDLINDDVEEEEEDSEDDIGHHGHKRSREEDELEEDLEDDDYDLIEENLGRRIDRKKKFRRIRRLEDDDEDEDEEKHNINDREAIANELFQNDDYDTSSRHSPERDRLDHRPLNERFDEIDSEHSEDEDDNFIVDDNDQPINTTRQRSRKSEQFTDQALQQAQDVFGVDFDYDEVNNFNEDDDFDEEGENEYAEDGTDSRDRSMSSKKKKKKARKSIFELYEPAELERNHLTSVDNDIRNNDMPERFQLRTFPVTPCNEVEIRQEAQWIYKNLYSIDMITRQEKINSTGRSPFGGRKPESVLCDIVDVLNFIRNDSLEVPFIAFYRKDYFSNDTNIHDLWLIYRWDEKWCQLQERKKNLLKLLENMQNYQLALIMQNHDQPLPDNFRRITERDIRRIESIESFEEFTDYYLNFQLYYSKDMPEMKKYIIDQRREEKARKKLQTILELEDSEVKTEEPEEDEEEIELTERMGFLKLSMRRDTYSVCNEYGIGGLAAKFGLTPEQFGEHLLEGYHKHELEQLEFDPIDAANEHLSKRFNTPERALEAATFMVGRQLSCDPSVRKTVRQVFYERAKINAKPTKRGIKEIDESHYCYTLKYLENKPISSFVNEQFLLLQNAKNEGLMQFTITIDEDNRNNQSYLDEIKYLYHRDEFSNNVQNWNAQRSKALEIALNRFLYPFFVKELTSKVLNEAQFGILEMCARKISSYISVAPITFNAETYDDDDFDTRNGLRIMGFAFSHDNEEASFCALIDGDGEVTDYLKLGHFMLRRNQGFSTDKETQLRMGDREKLKRFIQQKKPHAIALGCNTIVTRLVMEDLLMIVKELNDSDQYPLIPVEYVDSELSIVFMNSKRAISEFHNYPLNLRQAISLARRLQDPLIEFCQLCTPDEEILCLKYHPMQEYVPREELLNVIYSEFVNQVNEVGVDLNRCLLHPHTAPLLQFVSGLGPRKGAYLLRSLKKQRTPLLENRTQLVQNLGVGKAIFINCAGFIKVDTATLAHSGTDTYIEVLDSTRVHPEANEWARKMAVDALDYDPENESHPSQALEEIMAKSEKLRDLDLDEFAKELNRQGLGRKRLLLYDVRNELTERYKDRRRPYVSPTSDEIFVMLTGETEETLYNGKLVLVNITGVLRRRPKSDQVDQAQPIRMESGTWKCPFCLRSDFVELANVWNHFDSNQCPGQPYGVRAKLDNGLNGLIPIKYLSDKDVTDPMTRVKPGMSVHCRILKVITDRFTVELTCRSSDLIDNHNRFKKPKDPNYNYEAEQKDTSAVEEVKKRNSRQRTYMKRIIIHPSFHNIDFRNAEKMLSQMEQGEAIIRPSSKGSDHLTLSWKVHDSIHQHVDIREEGKTNVFSLGQQLFIGNETFEDLDEIIARYVQPMASLAQDLTSFKYFRDLNGDRPAAEIVLNEEKQKAPSRIPYIVSASKEFPGKFLLSYQPNQKAFHEFITITANGYRYRNNVFKSINALFKWFKGHFNDRSTFPRTPNLNTPVSASPYGAQRTPVAQTSPFVGSKPSFVPTPNINQQAIQRAAASMPSHIFNTLSQVAGQTPSFNATMGQTPGGTGALPTRGGTFQPEISRDRFGLKAPMLPTTNMPPPPPPPIVPSNRPGSRSGNQWADIVQQEWKQPIVPSGRAPKTGPTNQRTPAWSTPGASSAMSISPTQEETPNIRGDQTPLFDEWTY</sequence>
<dbReference type="FunFam" id="3.30.505.10:FF:000030">
    <property type="entry name" value="Transcription elongation factor spt6"/>
    <property type="match status" value="1"/>
</dbReference>
<evidence type="ECO:0000256" key="3">
    <source>
        <dbReference type="ARBA" id="ARBA00023163"/>
    </source>
</evidence>
<feature type="compositionally biased region" description="Pro residues" evidence="7">
    <location>
        <begin position="1642"/>
        <end position="1652"/>
    </location>
</feature>